<sequence length="724" mass="80264">MTATTATTQALIEWINETRLHAPMLDNDADALLARLNAAQAREQAIDRAFANPSSIGLYGHSQAAKAHLLTSLCGSGNGRLNVTPGQRTFDYFSHINPGHALTNMAIRFTREQREIADEAFPLRLSLVTEAELVQLFIARTTLHPQIRPVEKSVIETRLEKWRALRQPQGVPGIASQEVGAIARFWQRTVPVAKQQIDDALWHQFALLVPSLDLSTRASVWSLLWGEQQELTQQWLKLAHVLHQTSHAPTLAAPLSLLVDNFGLPGEGFLTHDDLSAPGAQEALLHPVSNGEMLNAISIPVDTLAFLTRELVLPVEGCVLDNVDIIDIPALSVENTPLLTQAKSLWLLEHYRQQLQPDVLVICNATAQHAQTAKTAKTLLNWVKETQPPEASALPGLVWAITPHDARFTTKQNLDEAVQQLLGKPGLRWGTLQALDTHSMQRVIEWLSQATLAAQRQERLRALKRLLQQDLSSLMQAYLSPLALAPGERRAQAENMVRMLQNSAARHGELLEGLLPPLKAFETLLAVQQPREEQVNGLFTDVIDLFAEGTPESSGAFQTKDNARLAHKVWINHLRQWSRNDAAAARLGLEPAVLQQIADVLIVSSYRLNLPQQLQRIVEADKGSAAQLHAVIGNFVSWLGYEQTPASERPASRVRKGQAIFVTPVVSSATPRLTRLGEQPVHAATVYVYDWLVALYSRAIDNIDYQHPHDVQPAARKQLQAMLR</sequence>
<evidence type="ECO:0000313" key="1">
    <source>
        <dbReference type="EMBL" id="RSK70840.1"/>
    </source>
</evidence>
<evidence type="ECO:0000313" key="2">
    <source>
        <dbReference type="Proteomes" id="UP000276389"/>
    </source>
</evidence>
<accession>A0A3R9NML2</accession>
<dbReference type="AlphaFoldDB" id="A0A3R9NML2"/>
<organism evidence="1 2">
    <name type="scientific">Enterobacter huaxiensis</name>
    <dbReference type="NCBI Taxonomy" id="2494702"/>
    <lineage>
        <taxon>Bacteria</taxon>
        <taxon>Pseudomonadati</taxon>
        <taxon>Pseudomonadota</taxon>
        <taxon>Gammaproteobacteria</taxon>
        <taxon>Enterobacterales</taxon>
        <taxon>Enterobacteriaceae</taxon>
        <taxon>Enterobacter</taxon>
    </lineage>
</organism>
<dbReference type="Pfam" id="PF10139">
    <property type="entry name" value="Virul_Fac"/>
    <property type="match status" value="1"/>
</dbReference>
<name>A0A3R9NML2_9ENTR</name>
<dbReference type="InterPro" id="IPR017030">
    <property type="entry name" value="Vir_effector_SfrC"/>
</dbReference>
<dbReference type="PIRSF" id="PIRSF034586">
    <property type="entry name" value="Vir_effector_SfrC"/>
    <property type="match status" value="1"/>
</dbReference>
<dbReference type="Proteomes" id="UP000276389">
    <property type="component" value="Unassembled WGS sequence"/>
</dbReference>
<reference evidence="1 2" key="1">
    <citation type="submission" date="2018-12" db="EMBL/GenBank/DDBJ databases">
        <title>The Genome Submission of two Enterobacter spp. strains.</title>
        <authorList>
            <person name="Wu W."/>
            <person name="Wei L."/>
            <person name="Feng Y."/>
            <person name="Zong Z."/>
        </authorList>
    </citation>
    <scope>NUCLEOTIDE SEQUENCE [LARGE SCALE GENOMIC DNA]</scope>
    <source>
        <strain evidence="1 2">WCHEHu045002</strain>
    </source>
</reference>
<dbReference type="RefSeq" id="WP_125913648.1">
    <property type="nucleotide sequence ID" value="NZ_RWHU01000001.1"/>
</dbReference>
<dbReference type="EMBL" id="RWHU01000001">
    <property type="protein sequence ID" value="RSK70840.1"/>
    <property type="molecule type" value="Genomic_DNA"/>
</dbReference>
<gene>
    <name evidence="1" type="ORF">EJE24_03470</name>
</gene>
<protein>
    <submittedName>
        <fullName evidence="1">Virulence effector SrfC</fullName>
    </submittedName>
</protein>
<comment type="caution">
    <text evidence="1">The sequence shown here is derived from an EMBL/GenBank/DDBJ whole genome shotgun (WGS) entry which is preliminary data.</text>
</comment>
<proteinExistence type="predicted"/>